<gene>
    <name evidence="11" type="ORF">AADG42_06165</name>
</gene>
<keyword evidence="12" id="KW-1185">Reference proteome</keyword>
<accession>A0ABZ3FQ74</accession>
<evidence type="ECO:0000256" key="10">
    <source>
        <dbReference type="SAM" id="Phobius"/>
    </source>
</evidence>
<keyword evidence="7 10" id="KW-1133">Transmembrane helix</keyword>
<feature type="transmembrane region" description="Helical" evidence="10">
    <location>
        <begin position="12"/>
        <end position="31"/>
    </location>
</feature>
<comment type="subcellular location">
    <subcellularLocation>
        <location evidence="1">Membrane</location>
        <topology evidence="1">Multi-pass membrane protein</topology>
    </subcellularLocation>
</comment>
<feature type="transmembrane region" description="Helical" evidence="10">
    <location>
        <begin position="85"/>
        <end position="110"/>
    </location>
</feature>
<reference evidence="11 12" key="1">
    <citation type="submission" date="2024-04" db="EMBL/GenBank/DDBJ databases">
        <title>Isolation of an actinomycete strain from pig manure.</title>
        <authorList>
            <person name="Gong T."/>
            <person name="Yu Z."/>
            <person name="An M."/>
            <person name="Wei C."/>
            <person name="Yang W."/>
            <person name="Liu L."/>
        </authorList>
    </citation>
    <scope>NUCLEOTIDE SEQUENCE [LARGE SCALE GENOMIC DNA]</scope>
    <source>
        <strain evidence="11 12">ZF39</strain>
    </source>
</reference>
<dbReference type="Proteomes" id="UP001442841">
    <property type="component" value="Chromosome"/>
</dbReference>
<keyword evidence="2" id="KW-0813">Transport</keyword>
<feature type="transmembrane region" description="Helical" evidence="10">
    <location>
        <begin position="151"/>
        <end position="177"/>
    </location>
</feature>
<keyword evidence="4" id="KW-0997">Cell inner membrane</keyword>
<evidence type="ECO:0000256" key="6">
    <source>
        <dbReference type="ARBA" id="ARBA00022692"/>
    </source>
</evidence>
<dbReference type="PANTHER" id="PTHR37468:SF1">
    <property type="entry name" value="SULFATE TRANSPORTER CYSZ"/>
    <property type="match status" value="1"/>
</dbReference>
<dbReference type="RefSeq" id="WP_425308345.1">
    <property type="nucleotide sequence ID" value="NZ_CP154795.1"/>
</dbReference>
<keyword evidence="5" id="KW-0028">Amino-acid biosynthesis</keyword>
<dbReference type="PANTHER" id="PTHR37468">
    <property type="entry name" value="SULFATE TRANSPORTER CYSZ"/>
    <property type="match status" value="1"/>
</dbReference>
<feature type="transmembrane region" description="Helical" evidence="10">
    <location>
        <begin position="43"/>
        <end position="65"/>
    </location>
</feature>
<keyword evidence="8" id="KW-0764">Sulfate transport</keyword>
<evidence type="ECO:0000256" key="2">
    <source>
        <dbReference type="ARBA" id="ARBA00022448"/>
    </source>
</evidence>
<proteinExistence type="predicted"/>
<keyword evidence="9 10" id="KW-0472">Membrane</keyword>
<evidence type="ECO:0000256" key="1">
    <source>
        <dbReference type="ARBA" id="ARBA00004141"/>
    </source>
</evidence>
<organism evidence="11 12">
    <name type="scientific">Ammonicoccus fulvus</name>
    <dbReference type="NCBI Taxonomy" id="3138240"/>
    <lineage>
        <taxon>Bacteria</taxon>
        <taxon>Bacillati</taxon>
        <taxon>Actinomycetota</taxon>
        <taxon>Actinomycetes</taxon>
        <taxon>Propionibacteriales</taxon>
        <taxon>Propionibacteriaceae</taxon>
        <taxon>Ammonicoccus</taxon>
    </lineage>
</organism>
<protein>
    <submittedName>
        <fullName evidence="11">EI24 domain-containing protein</fullName>
    </submittedName>
</protein>
<dbReference type="InterPro" id="IPR050480">
    <property type="entry name" value="CysZ-like"/>
</dbReference>
<name>A0ABZ3FQ74_9ACTN</name>
<dbReference type="InterPro" id="IPR059112">
    <property type="entry name" value="CysZ/EI24"/>
</dbReference>
<evidence type="ECO:0000256" key="8">
    <source>
        <dbReference type="ARBA" id="ARBA00023032"/>
    </source>
</evidence>
<evidence type="ECO:0000313" key="11">
    <source>
        <dbReference type="EMBL" id="XAN06904.1"/>
    </source>
</evidence>
<feature type="transmembrane region" description="Helical" evidence="10">
    <location>
        <begin position="225"/>
        <end position="250"/>
    </location>
</feature>
<evidence type="ECO:0000256" key="5">
    <source>
        <dbReference type="ARBA" id="ARBA00022605"/>
    </source>
</evidence>
<evidence type="ECO:0000256" key="9">
    <source>
        <dbReference type="ARBA" id="ARBA00023136"/>
    </source>
</evidence>
<keyword evidence="3" id="KW-1003">Cell membrane</keyword>
<evidence type="ECO:0000313" key="12">
    <source>
        <dbReference type="Proteomes" id="UP001442841"/>
    </source>
</evidence>
<keyword evidence="6 10" id="KW-0812">Transmembrane</keyword>
<evidence type="ECO:0000256" key="4">
    <source>
        <dbReference type="ARBA" id="ARBA00022519"/>
    </source>
</evidence>
<evidence type="ECO:0000256" key="3">
    <source>
        <dbReference type="ARBA" id="ARBA00022475"/>
    </source>
</evidence>
<sequence length="272" mass="27804">MARGATGRSGGVGGVFTGIGLLARGLGLVLARPKLFWLGMIPPLITSVLMVVLLVMLGMNLGSIVDALTGFTQAWGDVGSVVRAVVGVVLVGAAVLLMVLTFTTITLALGDPIYEQISRRVDAEFGPLPPEPSEPVGAMVGRVVRQSGATIGLSLLVAVGCFAVGLIPVVGSVLAAVSSALLGGRLMVREITGPALERRGLLETADRRPVLQGHGAMMLGFGVPVFWLLSIPGVAVLVFPAAVAGATLLVRRMRGEDTGPGAGRTEKGGRGK</sequence>
<evidence type="ECO:0000256" key="7">
    <source>
        <dbReference type="ARBA" id="ARBA00022989"/>
    </source>
</evidence>
<dbReference type="Pfam" id="PF07264">
    <property type="entry name" value="EI24"/>
    <property type="match status" value="1"/>
</dbReference>
<dbReference type="EMBL" id="CP154795">
    <property type="protein sequence ID" value="XAN06904.1"/>
    <property type="molecule type" value="Genomic_DNA"/>
</dbReference>